<dbReference type="Pfam" id="PF00498">
    <property type="entry name" value="FHA"/>
    <property type="match status" value="1"/>
</dbReference>
<sequence>MSYGFEGSQAAYADLNNSEIDERSDSSEYDADADSNSDASTTTTTTEPLSPSSQVRWPSVGSSRGITPVTPNALSADFHHGPAVHSEPQLDQETCGLPPDLKVKVEFSPPVIPLDRNPFAFGSQESKFTPEHESDAFDYDPILDSMTETQQVDCGIYEPPQIFGWGRLLPYDYGLKTIHLTEKGHTFGRGDADIPLEVISTKRSKSTISRIHCAIKWNGMEGPTSAVRLYNYSINGTYVNDHRIEAGRHIALSDGDRIGFGMHNQVYHVPGEKDFRMHLLFSLTVATTD</sequence>
<dbReference type="InterPro" id="IPR008984">
    <property type="entry name" value="SMAD_FHA_dom_sf"/>
</dbReference>
<name>A0A2R6QM52_9APHY</name>
<feature type="region of interest" description="Disordered" evidence="1">
    <location>
        <begin position="1"/>
        <end position="91"/>
    </location>
</feature>
<dbReference type="OrthoDB" id="436852at2759"/>
<proteinExistence type="predicted"/>
<organism evidence="3 4">
    <name type="scientific">Hermanssonia centrifuga</name>
    <dbReference type="NCBI Taxonomy" id="98765"/>
    <lineage>
        <taxon>Eukaryota</taxon>
        <taxon>Fungi</taxon>
        <taxon>Dikarya</taxon>
        <taxon>Basidiomycota</taxon>
        <taxon>Agaricomycotina</taxon>
        <taxon>Agaricomycetes</taxon>
        <taxon>Polyporales</taxon>
        <taxon>Meruliaceae</taxon>
        <taxon>Hermanssonia</taxon>
    </lineage>
</organism>
<feature type="domain" description="FHA" evidence="2">
    <location>
        <begin position="185"/>
        <end position="244"/>
    </location>
</feature>
<dbReference type="EMBL" id="MLYV02000324">
    <property type="protein sequence ID" value="PSS10982.1"/>
    <property type="molecule type" value="Genomic_DNA"/>
</dbReference>
<dbReference type="AlphaFoldDB" id="A0A2R6QM52"/>
<dbReference type="InterPro" id="IPR000253">
    <property type="entry name" value="FHA_dom"/>
</dbReference>
<comment type="caution">
    <text evidence="3">The sequence shown here is derived from an EMBL/GenBank/DDBJ whole genome shotgun (WGS) entry which is preliminary data.</text>
</comment>
<feature type="compositionally biased region" description="Polar residues" evidence="1">
    <location>
        <begin position="48"/>
        <end position="73"/>
    </location>
</feature>
<feature type="compositionally biased region" description="Low complexity" evidence="1">
    <location>
        <begin position="36"/>
        <end position="47"/>
    </location>
</feature>
<evidence type="ECO:0000313" key="3">
    <source>
        <dbReference type="EMBL" id="PSS10982.1"/>
    </source>
</evidence>
<protein>
    <recommendedName>
        <fullName evidence="2">FHA domain-containing protein</fullName>
    </recommendedName>
</protein>
<dbReference type="Proteomes" id="UP000186601">
    <property type="component" value="Unassembled WGS sequence"/>
</dbReference>
<dbReference type="Gene3D" id="2.60.200.20">
    <property type="match status" value="1"/>
</dbReference>
<dbReference type="CDD" id="cd00060">
    <property type="entry name" value="FHA"/>
    <property type="match status" value="1"/>
</dbReference>
<evidence type="ECO:0000259" key="2">
    <source>
        <dbReference type="PROSITE" id="PS50006"/>
    </source>
</evidence>
<dbReference type="SUPFAM" id="SSF49879">
    <property type="entry name" value="SMAD/FHA domain"/>
    <property type="match status" value="1"/>
</dbReference>
<keyword evidence="4" id="KW-1185">Reference proteome</keyword>
<dbReference type="PROSITE" id="PS50006">
    <property type="entry name" value="FHA_DOMAIN"/>
    <property type="match status" value="1"/>
</dbReference>
<evidence type="ECO:0000313" key="4">
    <source>
        <dbReference type="Proteomes" id="UP000186601"/>
    </source>
</evidence>
<gene>
    <name evidence="3" type="ORF">PHLCEN_2v3355</name>
</gene>
<accession>A0A2R6QM52</accession>
<evidence type="ECO:0000256" key="1">
    <source>
        <dbReference type="SAM" id="MobiDB-lite"/>
    </source>
</evidence>
<reference evidence="3 4" key="1">
    <citation type="submission" date="2018-02" db="EMBL/GenBank/DDBJ databases">
        <title>Genome sequence of the basidiomycete white-rot fungus Phlebia centrifuga.</title>
        <authorList>
            <person name="Granchi Z."/>
            <person name="Peng M."/>
            <person name="de Vries R.P."/>
            <person name="Hilden K."/>
            <person name="Makela M.R."/>
            <person name="Grigoriev I."/>
            <person name="Riley R."/>
        </authorList>
    </citation>
    <scope>NUCLEOTIDE SEQUENCE [LARGE SCALE GENOMIC DNA]</scope>
    <source>
        <strain evidence="3 4">FBCC195</strain>
    </source>
</reference>
<dbReference type="SMART" id="SM00240">
    <property type="entry name" value="FHA"/>
    <property type="match status" value="1"/>
</dbReference>